<reference evidence="7" key="1">
    <citation type="submission" date="2022-03" db="EMBL/GenBank/DDBJ databases">
        <authorList>
            <person name="Tunstrom K."/>
        </authorList>
    </citation>
    <scope>NUCLEOTIDE SEQUENCE</scope>
</reference>
<keyword evidence="3" id="KW-0143">Chaperone</keyword>
<gene>
    <name evidence="7" type="ORF">EEDITHA_LOCUS13011</name>
</gene>
<evidence type="ECO:0000256" key="5">
    <source>
        <dbReference type="SAM" id="MobiDB-lite"/>
    </source>
</evidence>
<dbReference type="AlphaFoldDB" id="A0AAU9UIX0"/>
<dbReference type="InterPro" id="IPR040815">
    <property type="entry name" value="Nas2_N"/>
</dbReference>
<accession>A0AAU9UIX0</accession>
<feature type="compositionally biased region" description="Polar residues" evidence="5">
    <location>
        <begin position="93"/>
        <end position="120"/>
    </location>
</feature>
<evidence type="ECO:0000256" key="4">
    <source>
        <dbReference type="ARBA" id="ARBA00030007"/>
    </source>
</evidence>
<dbReference type="InterPro" id="IPR036034">
    <property type="entry name" value="PDZ_sf"/>
</dbReference>
<evidence type="ECO:0000256" key="1">
    <source>
        <dbReference type="ARBA" id="ARBA00005256"/>
    </source>
</evidence>
<sequence length="222" mass="24660">MVGLNMNGPARDRVMKLMQEKDRIESEIRNENAVLAANNVGMEDPLVDADGFPRSDIDVYKVRHARHRIICLQNDHKNIMKQIEQGLGEVHSQFKSTENGASSSAQNTSQTNGTHNSMLESGNNGHSNNNDNCFAKVGFVQEGSPADLGGLCENDKIIQFGSINASNFTDVTQLHNIVRHSVGQQIQVRVKRDRHIQNFTLVPRPWAQPGLLGCQIIRLNPL</sequence>
<comment type="similarity">
    <text evidence="1">Belongs to the proteasome subunit p27 family.</text>
</comment>
<comment type="caution">
    <text evidence="7">The sequence shown here is derived from an EMBL/GenBank/DDBJ whole genome shotgun (WGS) entry which is preliminary data.</text>
</comment>
<feature type="domain" description="PDZ" evidence="6">
    <location>
        <begin position="97"/>
        <end position="194"/>
    </location>
</feature>
<dbReference type="Gene3D" id="2.30.42.10">
    <property type="match status" value="1"/>
</dbReference>
<dbReference type="GO" id="GO:0005737">
    <property type="term" value="C:cytoplasm"/>
    <property type="evidence" value="ECO:0007669"/>
    <property type="project" value="TreeGrafter"/>
</dbReference>
<dbReference type="PANTHER" id="PTHR12651:SF1">
    <property type="entry name" value="26S PROTEASOME NON-ATPASE REGULATORY SUBUNIT 9"/>
    <property type="match status" value="1"/>
</dbReference>
<dbReference type="InterPro" id="IPR041489">
    <property type="entry name" value="PDZ_6"/>
</dbReference>
<dbReference type="FunFam" id="2.30.42.10:FF:000107">
    <property type="entry name" value="26S proteasome non-ATPase regulatory subunit 9"/>
    <property type="match status" value="1"/>
</dbReference>
<dbReference type="Gene3D" id="6.10.140.1710">
    <property type="match status" value="1"/>
</dbReference>
<keyword evidence="8" id="KW-1185">Reference proteome</keyword>
<dbReference type="Pfam" id="PF18265">
    <property type="entry name" value="Nas2_N"/>
    <property type="match status" value="1"/>
</dbReference>
<dbReference type="GO" id="GO:0070682">
    <property type="term" value="P:proteasome regulatory particle assembly"/>
    <property type="evidence" value="ECO:0007669"/>
    <property type="project" value="InterPro"/>
</dbReference>
<dbReference type="SUPFAM" id="SSF50156">
    <property type="entry name" value="PDZ domain-like"/>
    <property type="match status" value="1"/>
</dbReference>
<feature type="region of interest" description="Disordered" evidence="5">
    <location>
        <begin position="93"/>
        <end position="127"/>
    </location>
</feature>
<dbReference type="SMART" id="SM00228">
    <property type="entry name" value="PDZ"/>
    <property type="match status" value="1"/>
</dbReference>
<organism evidence="7 8">
    <name type="scientific">Euphydryas editha</name>
    <name type="common">Edith's checkerspot</name>
    <dbReference type="NCBI Taxonomy" id="104508"/>
    <lineage>
        <taxon>Eukaryota</taxon>
        <taxon>Metazoa</taxon>
        <taxon>Ecdysozoa</taxon>
        <taxon>Arthropoda</taxon>
        <taxon>Hexapoda</taxon>
        <taxon>Insecta</taxon>
        <taxon>Pterygota</taxon>
        <taxon>Neoptera</taxon>
        <taxon>Endopterygota</taxon>
        <taxon>Lepidoptera</taxon>
        <taxon>Glossata</taxon>
        <taxon>Ditrysia</taxon>
        <taxon>Papilionoidea</taxon>
        <taxon>Nymphalidae</taxon>
        <taxon>Nymphalinae</taxon>
        <taxon>Euphydryas</taxon>
    </lineage>
</organism>
<protein>
    <recommendedName>
        <fullName evidence="2">26S proteasome non-ATPase regulatory subunit 9</fullName>
    </recommendedName>
    <alternativeName>
        <fullName evidence="4">26S proteasome regulatory subunit p27</fullName>
    </alternativeName>
</protein>
<evidence type="ECO:0000313" key="8">
    <source>
        <dbReference type="Proteomes" id="UP001153954"/>
    </source>
</evidence>
<name>A0AAU9UIX0_EUPED</name>
<evidence type="ECO:0000256" key="3">
    <source>
        <dbReference type="ARBA" id="ARBA00023186"/>
    </source>
</evidence>
<dbReference type="InterPro" id="IPR035269">
    <property type="entry name" value="PSMD9"/>
</dbReference>
<evidence type="ECO:0000313" key="7">
    <source>
        <dbReference type="EMBL" id="CAH2097836.1"/>
    </source>
</evidence>
<dbReference type="PANTHER" id="PTHR12651">
    <property type="entry name" value="26S PROTEASOME NON-ATPASE REGULATORY SUBUNIT 9"/>
    <property type="match status" value="1"/>
</dbReference>
<evidence type="ECO:0000259" key="6">
    <source>
        <dbReference type="SMART" id="SM00228"/>
    </source>
</evidence>
<evidence type="ECO:0000256" key="2">
    <source>
        <dbReference type="ARBA" id="ARBA00014937"/>
    </source>
</evidence>
<dbReference type="Pfam" id="PF17820">
    <property type="entry name" value="PDZ_6"/>
    <property type="match status" value="1"/>
</dbReference>
<dbReference type="GO" id="GO:0005634">
    <property type="term" value="C:nucleus"/>
    <property type="evidence" value="ECO:0007669"/>
    <property type="project" value="TreeGrafter"/>
</dbReference>
<dbReference type="Proteomes" id="UP001153954">
    <property type="component" value="Unassembled WGS sequence"/>
</dbReference>
<dbReference type="EMBL" id="CAKOGL010000018">
    <property type="protein sequence ID" value="CAH2097836.1"/>
    <property type="molecule type" value="Genomic_DNA"/>
</dbReference>
<dbReference type="InterPro" id="IPR001478">
    <property type="entry name" value="PDZ"/>
</dbReference>
<proteinExistence type="inferred from homology"/>